<dbReference type="CDD" id="cd04465">
    <property type="entry name" value="S1_RPS1_repeat_ec2_hs2"/>
    <property type="match status" value="1"/>
</dbReference>
<dbReference type="Gene3D" id="2.40.50.140">
    <property type="entry name" value="Nucleic acid-binding proteins"/>
    <property type="match status" value="4"/>
</dbReference>
<organism evidence="8 9">
    <name type="scientific">Paenibacillus silvestris</name>
    <dbReference type="NCBI Taxonomy" id="2606219"/>
    <lineage>
        <taxon>Bacteria</taxon>
        <taxon>Bacillati</taxon>
        <taxon>Bacillota</taxon>
        <taxon>Bacilli</taxon>
        <taxon>Bacillales</taxon>
        <taxon>Paenibacillaceae</taxon>
        <taxon>Paenibacillus</taxon>
    </lineage>
</organism>
<dbReference type="SMART" id="SM00316">
    <property type="entry name" value="S1"/>
    <property type="match status" value="4"/>
</dbReference>
<comment type="similarity">
    <text evidence="1">Belongs to the bacterial ribosomal protein bS1 family.</text>
</comment>
<dbReference type="PROSITE" id="PS50126">
    <property type="entry name" value="S1"/>
    <property type="match status" value="4"/>
</dbReference>
<feature type="region of interest" description="Disordered" evidence="6">
    <location>
        <begin position="365"/>
        <end position="436"/>
    </location>
</feature>
<evidence type="ECO:0000256" key="3">
    <source>
        <dbReference type="ARBA" id="ARBA00022884"/>
    </source>
</evidence>
<dbReference type="GO" id="GO:1990904">
    <property type="term" value="C:ribonucleoprotein complex"/>
    <property type="evidence" value="ECO:0007669"/>
    <property type="project" value="UniProtKB-KW"/>
</dbReference>
<evidence type="ECO:0000259" key="7">
    <source>
        <dbReference type="PROSITE" id="PS50126"/>
    </source>
</evidence>
<keyword evidence="9" id="KW-1185">Reference proteome</keyword>
<proteinExistence type="inferred from homology"/>
<feature type="compositionally biased region" description="Polar residues" evidence="6">
    <location>
        <begin position="410"/>
        <end position="420"/>
    </location>
</feature>
<feature type="domain" description="S1 motif" evidence="7">
    <location>
        <begin position="295"/>
        <end position="364"/>
    </location>
</feature>
<dbReference type="EMBL" id="WTUZ01000021">
    <property type="protein sequence ID" value="MZQ84379.1"/>
    <property type="molecule type" value="Genomic_DNA"/>
</dbReference>
<dbReference type="CDD" id="cd05688">
    <property type="entry name" value="S1_RPS1_repeat_ec3"/>
    <property type="match status" value="1"/>
</dbReference>
<feature type="domain" description="S1 motif" evidence="7">
    <location>
        <begin position="37"/>
        <end position="106"/>
    </location>
</feature>
<accession>A0A6L8V503</accession>
<dbReference type="Pfam" id="PF00575">
    <property type="entry name" value="S1"/>
    <property type="match status" value="4"/>
</dbReference>
<dbReference type="FunFam" id="2.40.50.140:FF:000114">
    <property type="entry name" value="30S ribosomal protein S1"/>
    <property type="match status" value="1"/>
</dbReference>
<dbReference type="PRINTS" id="PR00681">
    <property type="entry name" value="RIBOSOMALS1"/>
</dbReference>
<comment type="caution">
    <text evidence="8">The sequence shown here is derived from an EMBL/GenBank/DDBJ whole genome shotgun (WGS) entry which is preliminary data.</text>
</comment>
<dbReference type="CDD" id="cd05687">
    <property type="entry name" value="S1_RPS1_repeat_ec1_hs1"/>
    <property type="match status" value="1"/>
</dbReference>
<dbReference type="FunFam" id="2.40.50.140:FF:000051">
    <property type="entry name" value="RNA-binding transcriptional accessory protein"/>
    <property type="match status" value="1"/>
</dbReference>
<name>A0A6L8V503_9BACL</name>
<dbReference type="Proteomes" id="UP000481087">
    <property type="component" value="Unassembled WGS sequence"/>
</dbReference>
<evidence type="ECO:0000313" key="8">
    <source>
        <dbReference type="EMBL" id="MZQ84379.1"/>
    </source>
</evidence>
<keyword evidence="2" id="KW-0677">Repeat</keyword>
<feature type="compositionally biased region" description="Basic and acidic residues" evidence="6">
    <location>
        <begin position="383"/>
        <end position="407"/>
    </location>
</feature>
<feature type="compositionally biased region" description="Basic and acidic residues" evidence="6">
    <location>
        <begin position="426"/>
        <end position="436"/>
    </location>
</feature>
<keyword evidence="3" id="KW-0694">RNA-binding</keyword>
<keyword evidence="5" id="KW-0687">Ribonucleoprotein</keyword>
<dbReference type="SUPFAM" id="SSF50249">
    <property type="entry name" value="Nucleic acid-binding proteins"/>
    <property type="match status" value="4"/>
</dbReference>
<dbReference type="AlphaFoldDB" id="A0A6L8V503"/>
<dbReference type="GO" id="GO:0005737">
    <property type="term" value="C:cytoplasm"/>
    <property type="evidence" value="ECO:0007669"/>
    <property type="project" value="UniProtKB-ARBA"/>
</dbReference>
<dbReference type="InterPro" id="IPR012340">
    <property type="entry name" value="NA-bd_OB-fold"/>
</dbReference>
<dbReference type="InterPro" id="IPR003029">
    <property type="entry name" value="S1_domain"/>
</dbReference>
<feature type="domain" description="S1 motif" evidence="7">
    <location>
        <begin position="210"/>
        <end position="278"/>
    </location>
</feature>
<sequence length="436" mass="47460">MSDEVKVQDQTQEAQETAVSQAEAEHAMNNVAVLKKGATVKGKIVKVDADQAFVDIGYKYDGVIPVRELSSVSLEDAGQAVQLGQEVELKVVSINDAKETLVLSKRVVDSEKAWETLQGQLESKEIIEASVAEVVKGGLVVDIGVRGFVPASMVERQFVEDFSSYKGRTLRLRVKEIDREKNKVILSQKDVLDEEFEANKKKIIEGLQVGQVLDGTVQRLTQFGAFIDIGGIDGLVHISELAWHHVDQASDVVKEGDKVKVQILKLDPSNDKISLSIKATQAGPWSNVENDFKAGDIVTGTVKRLAAFGAFVEVAPGVEGLVHISQIAHRHIGTPHEVLKEGQEVQVKILEINANEKRVSLSIKETEEAPEAPAGAAAPSAAKPERERQPRGDRDRGNSASHQKEIAGNENVSLSNQGLSMTLGERFGDKLSKFKK</sequence>
<protein>
    <submittedName>
        <fullName evidence="8">30S ribosomal protein S1</fullName>
    </submittedName>
</protein>
<evidence type="ECO:0000256" key="4">
    <source>
        <dbReference type="ARBA" id="ARBA00022980"/>
    </source>
</evidence>
<dbReference type="GO" id="GO:0006412">
    <property type="term" value="P:translation"/>
    <property type="evidence" value="ECO:0007669"/>
    <property type="project" value="TreeGrafter"/>
</dbReference>
<dbReference type="GO" id="GO:0003729">
    <property type="term" value="F:mRNA binding"/>
    <property type="evidence" value="ECO:0007669"/>
    <property type="project" value="UniProtKB-ARBA"/>
</dbReference>
<evidence type="ECO:0000313" key="9">
    <source>
        <dbReference type="Proteomes" id="UP000481087"/>
    </source>
</evidence>
<feature type="domain" description="S1 motif" evidence="7">
    <location>
        <begin position="124"/>
        <end position="189"/>
    </location>
</feature>
<evidence type="ECO:0000256" key="6">
    <source>
        <dbReference type="SAM" id="MobiDB-lite"/>
    </source>
</evidence>
<dbReference type="GO" id="GO:0005840">
    <property type="term" value="C:ribosome"/>
    <property type="evidence" value="ECO:0007669"/>
    <property type="project" value="UniProtKB-KW"/>
</dbReference>
<dbReference type="PANTHER" id="PTHR10724">
    <property type="entry name" value="30S RIBOSOMAL PROTEIN S1"/>
    <property type="match status" value="1"/>
</dbReference>
<dbReference type="GO" id="GO:0003735">
    <property type="term" value="F:structural constituent of ribosome"/>
    <property type="evidence" value="ECO:0007669"/>
    <property type="project" value="TreeGrafter"/>
</dbReference>
<dbReference type="NCBIfam" id="NF005208">
    <property type="entry name" value="PRK06676.1"/>
    <property type="match status" value="1"/>
</dbReference>
<dbReference type="InterPro" id="IPR050437">
    <property type="entry name" value="Ribos_protein_bS1-like"/>
</dbReference>
<evidence type="ECO:0000256" key="1">
    <source>
        <dbReference type="ARBA" id="ARBA00006767"/>
    </source>
</evidence>
<dbReference type="InterPro" id="IPR035104">
    <property type="entry name" value="Ribosomal_protein_S1-like"/>
</dbReference>
<feature type="compositionally biased region" description="Low complexity" evidence="6">
    <location>
        <begin position="371"/>
        <end position="382"/>
    </location>
</feature>
<reference evidence="8 9" key="1">
    <citation type="submission" date="2019-12" db="EMBL/GenBank/DDBJ databases">
        <title>Paenibacillus sp. nov. sp. isolated from soil.</title>
        <authorList>
            <person name="Kim J."/>
            <person name="Jeong S.E."/>
            <person name="Jung H.S."/>
            <person name="Jeon C.O."/>
        </authorList>
    </citation>
    <scope>NUCLEOTIDE SEQUENCE [LARGE SCALE GENOMIC DNA]</scope>
    <source>
        <strain evidence="8 9">5J-6</strain>
    </source>
</reference>
<dbReference type="RefSeq" id="WP_161408477.1">
    <property type="nucleotide sequence ID" value="NZ_WTUZ01000021.1"/>
</dbReference>
<keyword evidence="4 8" id="KW-0689">Ribosomal protein</keyword>
<gene>
    <name evidence="8" type="primary">rpsA</name>
    <name evidence="8" type="ORF">GQF01_19870</name>
</gene>
<evidence type="ECO:0000256" key="2">
    <source>
        <dbReference type="ARBA" id="ARBA00022737"/>
    </source>
</evidence>
<dbReference type="PANTHER" id="PTHR10724:SF7">
    <property type="entry name" value="SMALL RIBOSOMAL SUBUNIT PROTEIN BS1C"/>
    <property type="match status" value="1"/>
</dbReference>
<evidence type="ECO:0000256" key="5">
    <source>
        <dbReference type="ARBA" id="ARBA00023274"/>
    </source>
</evidence>